<evidence type="ECO:0000256" key="3">
    <source>
        <dbReference type="ARBA" id="ARBA00023080"/>
    </source>
</evidence>
<organism evidence="5 6">
    <name type="scientific">Thalassolituus maritimus</name>
    <dbReference type="NCBI Taxonomy" id="484498"/>
    <lineage>
        <taxon>Bacteria</taxon>
        <taxon>Pseudomonadati</taxon>
        <taxon>Pseudomonadota</taxon>
        <taxon>Gammaproteobacteria</taxon>
        <taxon>Oceanospirillales</taxon>
        <taxon>Oceanospirillaceae</taxon>
        <taxon>Thalassolituus</taxon>
    </lineage>
</organism>
<comment type="cofactor">
    <cofactor evidence="1 4">
        <name>a divalent metal cation</name>
        <dbReference type="ChEBI" id="CHEBI:60240"/>
    </cofactor>
</comment>
<dbReference type="SUPFAM" id="SSF52972">
    <property type="entry name" value="ITPase-like"/>
    <property type="match status" value="1"/>
</dbReference>
<comment type="function">
    <text evidence="4">Nucleoside triphosphate pyrophosphatase that hydrolyzes dTTP and UTP. May have a dual role in cell division arrest and in preventing the incorporation of modified nucleotides into cellular nucleic acids.</text>
</comment>
<keyword evidence="2 4" id="KW-0378">Hydrolase</keyword>
<dbReference type="InterPro" id="IPR029001">
    <property type="entry name" value="ITPase-like_fam"/>
</dbReference>
<comment type="caution">
    <text evidence="5">The sequence shown here is derived from an EMBL/GenBank/DDBJ whole genome shotgun (WGS) entry which is preliminary data.</text>
</comment>
<evidence type="ECO:0000256" key="1">
    <source>
        <dbReference type="ARBA" id="ARBA00001968"/>
    </source>
</evidence>
<evidence type="ECO:0000313" key="5">
    <source>
        <dbReference type="EMBL" id="GAA6144592.1"/>
    </source>
</evidence>
<feature type="active site" description="Proton acceptor" evidence="4">
    <location>
        <position position="66"/>
    </location>
</feature>
<evidence type="ECO:0000256" key="4">
    <source>
        <dbReference type="HAMAP-Rule" id="MF_00528"/>
    </source>
</evidence>
<dbReference type="HAMAP" id="MF_00528">
    <property type="entry name" value="Maf"/>
    <property type="match status" value="1"/>
</dbReference>
<keyword evidence="3 4" id="KW-0546">Nucleotide metabolism</keyword>
<dbReference type="EMBL" id="BAABWH010000001">
    <property type="protein sequence ID" value="GAA6144592.1"/>
    <property type="molecule type" value="Genomic_DNA"/>
</dbReference>
<proteinExistence type="inferred from homology"/>
<feature type="site" description="Important for substrate specificity" evidence="4">
    <location>
        <position position="149"/>
    </location>
</feature>
<keyword evidence="4" id="KW-0963">Cytoplasm</keyword>
<sequence>MILASGSPRRRELLQQIGVYFSVQPADIDESPLADENAVAYVERMALEKARVVAQQNPDELVLGSDTSVILNGGILGKPVSKGEARETLGRLSGQTHEVLSAVALVRGATERVISIATKVRFRVLSDDEIRRYVDTGEPEDKAGSYGIQGKGAILVAGIEGSYSNVVGLPLTETAALLNEFDVPVWQTEEA</sequence>
<dbReference type="RefSeq" id="WP_353293517.1">
    <property type="nucleotide sequence ID" value="NZ_BAABWH010000001.1"/>
</dbReference>
<dbReference type="NCBIfam" id="TIGR00172">
    <property type="entry name" value="maf"/>
    <property type="match status" value="1"/>
</dbReference>
<feature type="site" description="Important for substrate specificity" evidence="4">
    <location>
        <position position="9"/>
    </location>
</feature>
<protein>
    <recommendedName>
        <fullName evidence="4">dTTP/UTP pyrophosphatase</fullName>
        <shortName evidence="4">dTTPase/UTPase</shortName>
        <ecNumber evidence="4">3.6.1.9</ecNumber>
    </recommendedName>
    <alternativeName>
        <fullName evidence="4">Nucleoside triphosphate pyrophosphatase</fullName>
    </alternativeName>
    <alternativeName>
        <fullName evidence="4">Nucleotide pyrophosphatase</fullName>
        <shortName evidence="4">Nucleotide PPase</shortName>
    </alternativeName>
</protein>
<evidence type="ECO:0000256" key="2">
    <source>
        <dbReference type="ARBA" id="ARBA00022801"/>
    </source>
</evidence>
<dbReference type="EC" id="3.6.1.9" evidence="4"/>
<dbReference type="PANTHER" id="PTHR43213:SF5">
    <property type="entry name" value="BIFUNCTIONAL DTTP_UTP PYROPHOSPHATASE_METHYLTRANSFERASE PROTEIN-RELATED"/>
    <property type="match status" value="1"/>
</dbReference>
<accession>A0ABP9ZWW2</accession>
<dbReference type="CDD" id="cd00555">
    <property type="entry name" value="Maf"/>
    <property type="match status" value="1"/>
</dbReference>
<comment type="similarity">
    <text evidence="4">Belongs to the Maf family. YhdE subfamily.</text>
</comment>
<evidence type="ECO:0000313" key="6">
    <source>
        <dbReference type="Proteomes" id="UP001481413"/>
    </source>
</evidence>
<dbReference type="PANTHER" id="PTHR43213">
    <property type="entry name" value="BIFUNCTIONAL DTTP/UTP PYROPHOSPHATASE/METHYLTRANSFERASE PROTEIN-RELATED"/>
    <property type="match status" value="1"/>
</dbReference>
<comment type="catalytic activity">
    <reaction evidence="4">
        <text>dTTP + H2O = dTMP + diphosphate + H(+)</text>
        <dbReference type="Rhea" id="RHEA:28534"/>
        <dbReference type="ChEBI" id="CHEBI:15377"/>
        <dbReference type="ChEBI" id="CHEBI:15378"/>
        <dbReference type="ChEBI" id="CHEBI:33019"/>
        <dbReference type="ChEBI" id="CHEBI:37568"/>
        <dbReference type="ChEBI" id="CHEBI:63528"/>
        <dbReference type="EC" id="3.6.1.9"/>
    </reaction>
</comment>
<comment type="subcellular location">
    <subcellularLocation>
        <location evidence="4">Cytoplasm</location>
    </subcellularLocation>
</comment>
<dbReference type="InterPro" id="IPR003697">
    <property type="entry name" value="Maf-like"/>
</dbReference>
<dbReference type="PIRSF" id="PIRSF006305">
    <property type="entry name" value="Maf"/>
    <property type="match status" value="1"/>
</dbReference>
<name>A0ABP9ZWW2_9GAMM</name>
<dbReference type="Proteomes" id="UP001481413">
    <property type="component" value="Unassembled WGS sequence"/>
</dbReference>
<reference evidence="5 6" key="1">
    <citation type="submission" date="2024-04" db="EMBL/GenBank/DDBJ databases">
        <title>Draft genome sequence of Thalassolituus maritimus NBRC 116585.</title>
        <authorList>
            <person name="Miyakawa T."/>
            <person name="Kusuya Y."/>
            <person name="Miura T."/>
        </authorList>
    </citation>
    <scope>NUCLEOTIDE SEQUENCE [LARGE SCALE GENOMIC DNA]</scope>
    <source>
        <strain evidence="5 6">5NW40-0001</strain>
    </source>
</reference>
<dbReference type="Pfam" id="PF02545">
    <property type="entry name" value="Maf"/>
    <property type="match status" value="1"/>
</dbReference>
<keyword evidence="6" id="KW-1185">Reference proteome</keyword>
<dbReference type="Gene3D" id="3.90.950.10">
    <property type="match status" value="1"/>
</dbReference>
<comment type="catalytic activity">
    <reaction evidence="4">
        <text>UTP + H2O = UMP + diphosphate + H(+)</text>
        <dbReference type="Rhea" id="RHEA:29395"/>
        <dbReference type="ChEBI" id="CHEBI:15377"/>
        <dbReference type="ChEBI" id="CHEBI:15378"/>
        <dbReference type="ChEBI" id="CHEBI:33019"/>
        <dbReference type="ChEBI" id="CHEBI:46398"/>
        <dbReference type="ChEBI" id="CHEBI:57865"/>
        <dbReference type="EC" id="3.6.1.9"/>
    </reaction>
</comment>
<feature type="site" description="Important for substrate specificity" evidence="4">
    <location>
        <position position="67"/>
    </location>
</feature>
<gene>
    <name evidence="5" type="ORF">NBRC116585_07090</name>
</gene>
<comment type="caution">
    <text evidence="4">Lacks conserved residue(s) required for the propagation of feature annotation.</text>
</comment>